<keyword evidence="8" id="KW-0496">Mitochondrion</keyword>
<reference evidence="9 10" key="1">
    <citation type="submission" date="2020-07" db="EMBL/GenBank/DDBJ databases">
        <title>The yeast mating-type switching endonuclease HO is a domesticated member of an unorthodox homing genetic element family.</title>
        <authorList>
            <person name="Coughlan A.Y."/>
            <person name="Lombardi L."/>
            <person name="Braun-Galleani S."/>
            <person name="Martos A.R."/>
            <person name="Galeote V."/>
            <person name="Bigey F."/>
            <person name="Dequin S."/>
            <person name="Byrne K.P."/>
            <person name="Wolfe K.H."/>
        </authorList>
    </citation>
    <scope>NUCLEOTIDE SEQUENCE [LARGE SCALE GENOMIC DNA]</scope>
    <source>
        <strain evidence="9 10">NRRL Y-6702</strain>
    </source>
</reference>
<evidence type="ECO:0000256" key="8">
    <source>
        <dbReference type="ARBA" id="ARBA00023128"/>
    </source>
</evidence>
<accession>A0A7H9B383</accession>
<dbReference type="Proteomes" id="UP000509704">
    <property type="component" value="Chromosome 3"/>
</dbReference>
<dbReference type="InterPro" id="IPR024319">
    <property type="entry name" value="ATPase_expression_mit"/>
</dbReference>
<evidence type="ECO:0000256" key="3">
    <source>
        <dbReference type="ARBA" id="ARBA00009790"/>
    </source>
</evidence>
<dbReference type="EMBL" id="CP058606">
    <property type="protein sequence ID" value="QLG72212.1"/>
    <property type="molecule type" value="Genomic_DNA"/>
</dbReference>
<dbReference type="GO" id="GO:0005739">
    <property type="term" value="C:mitochondrion"/>
    <property type="evidence" value="ECO:0007669"/>
    <property type="project" value="UniProtKB-SubCell"/>
</dbReference>
<sequence>MLRSVCLGPSILKAYNSRVAVDYLATAVGNIDISSGAKEYALDRNVPGAVMSYHGSETLSLQGRLHTLERANPIPFAKIDSQLCAGTDQLRKVHIFHRHLKGGQHVAFLMEIIRGNSLKEEHVGELLKNGEVTKSEFATFVNKILLEKDLKAQLSNDIPDAVHTEILMTLFQVYCKTIVGDTQERLTSLQTHDINLFVKRFIDEGQLGKAQICLQYIMDKQGLEFVLEKRDVGTIRHFLQLRCGALPKYWKRRLKASNTRISKRKRLGDNSVSCNLSNSYKPLDEKSLLKIMEFLLGETSSQGKYSSSLDATIVYSLGYLGQMQLIDKFLKKKWLVPTSEAVSDETAKPELLIAALSAYCIQNGNMAKGLEILDQFVNKFPNTHLDNVFWRRLIQLSICIGDPNENKKGEISYACWNIMKQWHQGRNISIPYDQGILLQMYDLFKSTKNGKTALDVISTCFQSFYLSPEHLLVPNEVGLLNKYQKLCIRTMALKGNYHKPLKFIKEWSINEGNRKELYDYFITHRKKYDLRQDRIRLHKKLLQKRYDDMEEEDMLLGGLW</sequence>
<evidence type="ECO:0000256" key="2">
    <source>
        <dbReference type="ARBA" id="ARBA00004173"/>
    </source>
</evidence>
<dbReference type="AlphaFoldDB" id="A0A7H9B383"/>
<evidence type="ECO:0000256" key="7">
    <source>
        <dbReference type="ARBA" id="ARBA00022946"/>
    </source>
</evidence>
<comment type="similarity">
    <text evidence="3">Belongs to the AEP2 family.</text>
</comment>
<keyword evidence="10" id="KW-1185">Reference proteome</keyword>
<proteinExistence type="inferred from homology"/>
<dbReference type="RefSeq" id="XP_037143940.1">
    <property type="nucleotide sequence ID" value="XM_037288045.1"/>
</dbReference>
<evidence type="ECO:0000256" key="5">
    <source>
        <dbReference type="ARBA" id="ARBA00019258"/>
    </source>
</evidence>
<keyword evidence="7" id="KW-0809">Transit peptide</keyword>
<evidence type="ECO:0000256" key="1">
    <source>
        <dbReference type="ARBA" id="ARBA00002412"/>
    </source>
</evidence>
<evidence type="ECO:0000256" key="6">
    <source>
        <dbReference type="ARBA" id="ARBA00022845"/>
    </source>
</evidence>
<evidence type="ECO:0000256" key="4">
    <source>
        <dbReference type="ARBA" id="ARBA00011657"/>
    </source>
</evidence>
<dbReference type="GO" id="GO:0006417">
    <property type="term" value="P:regulation of translation"/>
    <property type="evidence" value="ECO:0007669"/>
    <property type="project" value="UniProtKB-KW"/>
</dbReference>
<evidence type="ECO:0000313" key="9">
    <source>
        <dbReference type="EMBL" id="QLG72212.1"/>
    </source>
</evidence>
<organism evidence="9 10">
    <name type="scientific">Zygotorulaspora mrakii</name>
    <name type="common">Zygosaccharomyces mrakii</name>
    <dbReference type="NCBI Taxonomy" id="42260"/>
    <lineage>
        <taxon>Eukaryota</taxon>
        <taxon>Fungi</taxon>
        <taxon>Dikarya</taxon>
        <taxon>Ascomycota</taxon>
        <taxon>Saccharomycotina</taxon>
        <taxon>Saccharomycetes</taxon>
        <taxon>Saccharomycetales</taxon>
        <taxon>Saccharomycetaceae</taxon>
        <taxon>Zygotorulaspora</taxon>
    </lineage>
</organism>
<comment type="function">
    <text evidence="1">Required for translation of the mitochondrial OLI1 transcript coding for the mitochondrial ATP synthase subunit 9.</text>
</comment>
<keyword evidence="6" id="KW-0810">Translation regulation</keyword>
<protein>
    <recommendedName>
        <fullName evidence="5">ATPase expression protein 2, mitochondrial</fullName>
    </recommendedName>
</protein>
<gene>
    <name evidence="9" type="ORF">HG535_0C05660</name>
</gene>
<dbReference type="Pfam" id="PF12921">
    <property type="entry name" value="ATP13"/>
    <property type="match status" value="1"/>
</dbReference>
<name>A0A7H9B383_ZYGMR</name>
<comment type="subunit">
    <text evidence="4">Binds to the 5'UTR of the OLI1 mRNA.</text>
</comment>
<dbReference type="OrthoDB" id="4062665at2759"/>
<comment type="subcellular location">
    <subcellularLocation>
        <location evidence="2">Mitochondrion</location>
    </subcellularLocation>
</comment>
<dbReference type="GeneID" id="59235910"/>
<evidence type="ECO:0000313" key="10">
    <source>
        <dbReference type="Proteomes" id="UP000509704"/>
    </source>
</evidence>
<dbReference type="KEGG" id="zmk:HG535_0C05660"/>